<feature type="compositionally biased region" description="Pro residues" evidence="2">
    <location>
        <begin position="95"/>
        <end position="114"/>
    </location>
</feature>
<name>A0A7W4JV09_9PROT</name>
<comment type="caution">
    <text evidence="4">The sequence shown here is derived from an EMBL/GenBank/DDBJ whole genome shotgun (WGS) entry which is preliminary data.</text>
</comment>
<evidence type="ECO:0000256" key="1">
    <source>
        <dbReference type="PROSITE-ProRule" id="PRU00473"/>
    </source>
</evidence>
<dbReference type="RefSeq" id="WP_183120461.1">
    <property type="nucleotide sequence ID" value="NZ_JABEQF010000015.1"/>
</dbReference>
<dbReference type="SUPFAM" id="SSF103088">
    <property type="entry name" value="OmpA-like"/>
    <property type="match status" value="1"/>
</dbReference>
<feature type="compositionally biased region" description="Low complexity" evidence="2">
    <location>
        <begin position="50"/>
        <end position="65"/>
    </location>
</feature>
<organism evidence="4 5">
    <name type="scientific">Gluconacetobacter azotocaptans</name>
    <dbReference type="NCBI Taxonomy" id="142834"/>
    <lineage>
        <taxon>Bacteria</taxon>
        <taxon>Pseudomonadati</taxon>
        <taxon>Pseudomonadota</taxon>
        <taxon>Alphaproteobacteria</taxon>
        <taxon>Acetobacterales</taxon>
        <taxon>Acetobacteraceae</taxon>
        <taxon>Gluconacetobacter</taxon>
    </lineage>
</organism>
<dbReference type="InterPro" id="IPR036737">
    <property type="entry name" value="OmpA-like_sf"/>
</dbReference>
<dbReference type="GO" id="GO:0016020">
    <property type="term" value="C:membrane"/>
    <property type="evidence" value="ECO:0007669"/>
    <property type="project" value="UniProtKB-UniRule"/>
</dbReference>
<dbReference type="Proteomes" id="UP000555756">
    <property type="component" value="Unassembled WGS sequence"/>
</dbReference>
<evidence type="ECO:0000256" key="2">
    <source>
        <dbReference type="SAM" id="MobiDB-lite"/>
    </source>
</evidence>
<dbReference type="Pfam" id="PF00691">
    <property type="entry name" value="OmpA"/>
    <property type="match status" value="1"/>
</dbReference>
<dbReference type="EMBL" id="JABEQF010000015">
    <property type="protein sequence ID" value="MBB2191332.1"/>
    <property type="molecule type" value="Genomic_DNA"/>
</dbReference>
<proteinExistence type="predicted"/>
<dbReference type="Gene3D" id="3.30.1330.60">
    <property type="entry name" value="OmpA-like domain"/>
    <property type="match status" value="1"/>
</dbReference>
<sequence>MSDPLPSAYPRISRIVPACLLGIALTGTLAGHPARAQVVTNDSALSGLGPAPAAHPATVHPATSPRSHQPHGMRAPQAHTAAPAPAPSSATPAPAAHPPPPTIPAAPPPSPIIRPPEVSVPLHPSPPPPETPVVPTAHGTVQDLPGGTRLTFAPGSADMNAAMSDRVKTFAAALLAAPEARGQIDAYASGTPDDSSTPRRVSLSRGLAIRSILIHAGVASTRIYVRAIGLSGSPPNETPPDHVDVTLSNVIASAPSAPTEPRPKP</sequence>
<feature type="domain" description="OmpA-like" evidence="3">
    <location>
        <begin position="139"/>
        <end position="260"/>
    </location>
</feature>
<dbReference type="PROSITE" id="PS51123">
    <property type="entry name" value="OMPA_2"/>
    <property type="match status" value="1"/>
</dbReference>
<feature type="compositionally biased region" description="Low complexity" evidence="2">
    <location>
        <begin position="75"/>
        <end position="94"/>
    </location>
</feature>
<gene>
    <name evidence="4" type="ORF">HLH34_15430</name>
</gene>
<reference evidence="4 5" key="1">
    <citation type="submission" date="2020-04" db="EMBL/GenBank/DDBJ databases">
        <title>Description of novel Gluconacetobacter.</title>
        <authorList>
            <person name="Sombolestani A."/>
        </authorList>
    </citation>
    <scope>NUCLEOTIDE SEQUENCE [LARGE SCALE GENOMIC DNA]</scope>
    <source>
        <strain evidence="4 5">LMG 21311</strain>
    </source>
</reference>
<dbReference type="AlphaFoldDB" id="A0A7W4JV09"/>
<protein>
    <recommendedName>
        <fullName evidence="3">OmpA-like domain-containing protein</fullName>
    </recommendedName>
</protein>
<feature type="compositionally biased region" description="Pro residues" evidence="2">
    <location>
        <begin position="123"/>
        <end position="132"/>
    </location>
</feature>
<evidence type="ECO:0000313" key="5">
    <source>
        <dbReference type="Proteomes" id="UP000555756"/>
    </source>
</evidence>
<accession>A0A7W4JV09</accession>
<evidence type="ECO:0000313" key="4">
    <source>
        <dbReference type="EMBL" id="MBB2191332.1"/>
    </source>
</evidence>
<keyword evidence="5" id="KW-1185">Reference proteome</keyword>
<dbReference type="InterPro" id="IPR006665">
    <property type="entry name" value="OmpA-like"/>
</dbReference>
<feature type="region of interest" description="Disordered" evidence="2">
    <location>
        <begin position="47"/>
        <end position="146"/>
    </location>
</feature>
<keyword evidence="1" id="KW-0472">Membrane</keyword>
<evidence type="ECO:0000259" key="3">
    <source>
        <dbReference type="PROSITE" id="PS51123"/>
    </source>
</evidence>